<evidence type="ECO:0000313" key="2">
    <source>
        <dbReference type="Proteomes" id="UP000077755"/>
    </source>
</evidence>
<dbReference type="Gramene" id="KZN09510">
    <property type="protein sequence ID" value="KZN09510"/>
    <property type="gene ID" value="DCAR_002166"/>
</dbReference>
<accession>A0A166AIF4</accession>
<protein>
    <submittedName>
        <fullName evidence="1">Uncharacterized protein</fullName>
    </submittedName>
</protein>
<sequence length="56" mass="6090">MELELPQLSGEAVTGHGYQWTGPHHAPIVAPVPCMPVATCTRIETLMKNFDISASR</sequence>
<reference evidence="1" key="2">
    <citation type="submission" date="2022-03" db="EMBL/GenBank/DDBJ databases">
        <title>Draft title - Genomic analysis of global carrot germplasm unveils the trajectory of domestication and the origin of high carotenoid orange carrot.</title>
        <authorList>
            <person name="Iorizzo M."/>
            <person name="Ellison S."/>
            <person name="Senalik D."/>
            <person name="Macko-Podgorni A."/>
            <person name="Grzebelus D."/>
            <person name="Bostan H."/>
            <person name="Rolling W."/>
            <person name="Curaba J."/>
            <person name="Simon P."/>
        </authorList>
    </citation>
    <scope>NUCLEOTIDE SEQUENCE</scope>
    <source>
        <tissue evidence="1">Leaf</tissue>
    </source>
</reference>
<dbReference type="Proteomes" id="UP000077755">
    <property type="component" value="Chromosome 1"/>
</dbReference>
<keyword evidence="2" id="KW-1185">Reference proteome</keyword>
<organism evidence="1 2">
    <name type="scientific">Daucus carota subsp. sativus</name>
    <name type="common">Carrot</name>
    <dbReference type="NCBI Taxonomy" id="79200"/>
    <lineage>
        <taxon>Eukaryota</taxon>
        <taxon>Viridiplantae</taxon>
        <taxon>Streptophyta</taxon>
        <taxon>Embryophyta</taxon>
        <taxon>Tracheophyta</taxon>
        <taxon>Spermatophyta</taxon>
        <taxon>Magnoliopsida</taxon>
        <taxon>eudicotyledons</taxon>
        <taxon>Gunneridae</taxon>
        <taxon>Pentapetalae</taxon>
        <taxon>asterids</taxon>
        <taxon>campanulids</taxon>
        <taxon>Apiales</taxon>
        <taxon>Apiaceae</taxon>
        <taxon>Apioideae</taxon>
        <taxon>Scandiceae</taxon>
        <taxon>Daucinae</taxon>
        <taxon>Daucus</taxon>
        <taxon>Daucus sect. Daucus</taxon>
    </lineage>
</organism>
<gene>
    <name evidence="1" type="ORF">DCAR_0102223</name>
</gene>
<evidence type="ECO:0000313" key="1">
    <source>
        <dbReference type="EMBL" id="WOG83049.1"/>
    </source>
</evidence>
<name>A0A166AIF4_DAUCS</name>
<dbReference type="EMBL" id="CP093343">
    <property type="protein sequence ID" value="WOG83049.1"/>
    <property type="molecule type" value="Genomic_DNA"/>
</dbReference>
<dbReference type="AlphaFoldDB" id="A0A166AIF4"/>
<dbReference type="Gramene" id="KZN01298">
    <property type="protein sequence ID" value="KZN01298"/>
    <property type="gene ID" value="DCAR_010052"/>
</dbReference>
<reference evidence="1" key="1">
    <citation type="journal article" date="2016" name="Nat. Genet.">
        <title>A high-quality carrot genome assembly provides new insights into carotenoid accumulation and asterid genome evolution.</title>
        <authorList>
            <person name="Iorizzo M."/>
            <person name="Ellison S."/>
            <person name="Senalik D."/>
            <person name="Zeng P."/>
            <person name="Satapoomin P."/>
            <person name="Huang J."/>
            <person name="Bowman M."/>
            <person name="Iovene M."/>
            <person name="Sanseverino W."/>
            <person name="Cavagnaro P."/>
            <person name="Yildiz M."/>
            <person name="Macko-Podgorni A."/>
            <person name="Moranska E."/>
            <person name="Grzebelus E."/>
            <person name="Grzebelus D."/>
            <person name="Ashrafi H."/>
            <person name="Zheng Z."/>
            <person name="Cheng S."/>
            <person name="Spooner D."/>
            <person name="Van Deynze A."/>
            <person name="Simon P."/>
        </authorList>
    </citation>
    <scope>NUCLEOTIDE SEQUENCE</scope>
    <source>
        <tissue evidence="1">Leaf</tissue>
    </source>
</reference>
<proteinExistence type="predicted"/>